<reference evidence="1" key="2">
    <citation type="submission" date="2020-09" db="EMBL/GenBank/DDBJ databases">
        <authorList>
            <person name="Sun Q."/>
            <person name="Zhou Y."/>
        </authorList>
    </citation>
    <scope>NUCLEOTIDE SEQUENCE</scope>
    <source>
        <strain evidence="1">CGMCC 1.12785</strain>
    </source>
</reference>
<proteinExistence type="predicted"/>
<sequence length="158" mass="16743">MTERVHDSGDEVVFYDDQRTLLRVSGPTRLLGAAYGGVHVRTGGRLIVSGIISQRLVVEAGGACYASGYIRAIPKVAEGGFLDVAGHLNPVRWPAADIEGTILIAVGARYGQHVVTADGSLAAYDSDVATRVNDSTPRFRFVRSGPMPVLANSTETDS</sequence>
<dbReference type="AlphaFoldDB" id="A0A8J2XL67"/>
<evidence type="ECO:0000313" key="1">
    <source>
        <dbReference type="EMBL" id="GGA15659.1"/>
    </source>
</evidence>
<reference evidence="1" key="1">
    <citation type="journal article" date="2014" name="Int. J. Syst. Evol. Microbiol.">
        <title>Complete genome sequence of Corynebacterium casei LMG S-19264T (=DSM 44701T), isolated from a smear-ripened cheese.</title>
        <authorList>
            <consortium name="US DOE Joint Genome Institute (JGI-PGF)"/>
            <person name="Walter F."/>
            <person name="Albersmeier A."/>
            <person name="Kalinowski J."/>
            <person name="Ruckert C."/>
        </authorList>
    </citation>
    <scope>NUCLEOTIDE SEQUENCE</scope>
    <source>
        <strain evidence="1">CGMCC 1.12785</strain>
    </source>
</reference>
<dbReference type="EMBL" id="BMFY01000007">
    <property type="protein sequence ID" value="GGA15659.1"/>
    <property type="molecule type" value="Genomic_DNA"/>
</dbReference>
<dbReference type="RefSeq" id="WP_188550617.1">
    <property type="nucleotide sequence ID" value="NZ_BMFY01000007.1"/>
</dbReference>
<organism evidence="1 2">
    <name type="scientific">Sediminivirga luteola</name>
    <dbReference type="NCBI Taxonomy" id="1774748"/>
    <lineage>
        <taxon>Bacteria</taxon>
        <taxon>Bacillati</taxon>
        <taxon>Actinomycetota</taxon>
        <taxon>Actinomycetes</taxon>
        <taxon>Micrococcales</taxon>
        <taxon>Brevibacteriaceae</taxon>
        <taxon>Sediminivirga</taxon>
    </lineage>
</organism>
<accession>A0A8J2XL67</accession>
<protein>
    <submittedName>
        <fullName evidence="1">Uncharacterized protein</fullName>
    </submittedName>
</protein>
<evidence type="ECO:0000313" key="2">
    <source>
        <dbReference type="Proteomes" id="UP000616114"/>
    </source>
</evidence>
<keyword evidence="2" id="KW-1185">Reference proteome</keyword>
<gene>
    <name evidence="1" type="ORF">GCM10011333_18300</name>
</gene>
<dbReference type="Proteomes" id="UP000616114">
    <property type="component" value="Unassembled WGS sequence"/>
</dbReference>
<comment type="caution">
    <text evidence="1">The sequence shown here is derived from an EMBL/GenBank/DDBJ whole genome shotgun (WGS) entry which is preliminary data.</text>
</comment>
<name>A0A8J2XL67_9MICO</name>